<evidence type="ECO:0000313" key="2">
    <source>
        <dbReference type="Proteomes" id="UP000265875"/>
    </source>
</evidence>
<proteinExistence type="predicted"/>
<evidence type="ECO:0000313" key="1">
    <source>
        <dbReference type="EMBL" id="RII80295.1"/>
    </source>
</evidence>
<gene>
    <name evidence="1" type="ORF">D0894_01610</name>
</gene>
<dbReference type="AlphaFoldDB" id="A0A399MFK1"/>
<protein>
    <submittedName>
        <fullName evidence="1">RHS repeat-associated core domain-containing protein</fullName>
    </submittedName>
</protein>
<dbReference type="NCBIfam" id="TIGR03696">
    <property type="entry name" value="Rhs_assc_core"/>
    <property type="match status" value="1"/>
</dbReference>
<accession>A0A399MFK1</accession>
<dbReference type="Proteomes" id="UP000265875">
    <property type="component" value="Unassembled WGS sequence"/>
</dbReference>
<dbReference type="Gene3D" id="2.180.10.10">
    <property type="entry name" value="RHS repeat-associated core"/>
    <property type="match status" value="1"/>
</dbReference>
<dbReference type="EMBL" id="QWLL01000005">
    <property type="protein sequence ID" value="RII80295.1"/>
    <property type="molecule type" value="Genomic_DNA"/>
</dbReference>
<comment type="caution">
    <text evidence="1">The sequence shown here is derived from an EMBL/GenBank/DDBJ whole genome shotgun (WGS) entry which is preliminary data.</text>
</comment>
<organism evidence="1 2">
    <name type="scientific">Pseudomonas monteilii</name>
    <dbReference type="NCBI Taxonomy" id="76759"/>
    <lineage>
        <taxon>Bacteria</taxon>
        <taxon>Pseudomonadati</taxon>
        <taxon>Pseudomonadota</taxon>
        <taxon>Gammaproteobacteria</taxon>
        <taxon>Pseudomonadales</taxon>
        <taxon>Pseudomonadaceae</taxon>
        <taxon>Pseudomonas</taxon>
    </lineage>
</organism>
<reference evidence="1 2" key="1">
    <citation type="submission" date="2018-08" db="EMBL/GenBank/DDBJ databases">
        <title>Draft genome sequence of the cyanotroph, Pseudomonas monteilii BCN3.</title>
        <authorList>
            <person name="Jones L.B."/>
            <person name="Kunz D.A."/>
        </authorList>
    </citation>
    <scope>NUCLEOTIDE SEQUENCE [LARGE SCALE GENOMIC DNA]</scope>
    <source>
        <strain evidence="1 2">BCN3</strain>
    </source>
</reference>
<name>A0A399MFK1_9PSED</name>
<dbReference type="InterPro" id="IPR022385">
    <property type="entry name" value="Rhs_assc_core"/>
</dbReference>
<sequence length="213" mass="22648">MPRASIAVNIMSPVPYDPYGLQPGRPESLLALNGEFQDRFTGNYLLGNGRRVYRPALRRFLSADHLSPFSKGGISAYAYCLGDPINRHDPSGAFSILALLKNALWFGSRIKAAWSGPSRLKVLSETAKWTALVGSKLVSYGVPGSTELVAAAGLVKVGVKGFSTAKSLNKKLKGGGYGPFVMDLAEAEFSPFVGPIASKSSSPIKSAEQIRAA</sequence>